<comment type="similarity">
    <text evidence="2 10">Belongs to the CobT family.</text>
</comment>
<feature type="active site" description="Proton acceptor" evidence="10">
    <location>
        <position position="314"/>
    </location>
</feature>
<dbReference type="PANTHER" id="PTHR43463:SF1">
    <property type="entry name" value="NICOTINATE-NUCLEOTIDE--DIMETHYLBENZIMIDAZOLE PHOSPHORIBOSYLTRANSFERASE"/>
    <property type="match status" value="1"/>
</dbReference>
<accession>A0A1Y1QQB2</accession>
<dbReference type="InterPro" id="IPR036087">
    <property type="entry name" value="Nict_dMeBzImd_PRibTrfase_sf"/>
</dbReference>
<dbReference type="NCBIfam" id="TIGR03160">
    <property type="entry name" value="cobT_DBIPRT"/>
    <property type="match status" value="1"/>
</dbReference>
<evidence type="ECO:0000256" key="9">
    <source>
        <dbReference type="ARBA" id="ARBA00047340"/>
    </source>
</evidence>
<evidence type="ECO:0000256" key="7">
    <source>
        <dbReference type="ARBA" id="ARBA00022679"/>
    </source>
</evidence>
<evidence type="ECO:0000256" key="1">
    <source>
        <dbReference type="ARBA" id="ARBA00005049"/>
    </source>
</evidence>
<dbReference type="Pfam" id="PF02277">
    <property type="entry name" value="DBI_PRT"/>
    <property type="match status" value="1"/>
</dbReference>
<evidence type="ECO:0000256" key="3">
    <source>
        <dbReference type="ARBA" id="ARBA00011991"/>
    </source>
</evidence>
<dbReference type="InterPro" id="IPR003200">
    <property type="entry name" value="Nict_dMeBzImd_PRibTrfase"/>
</dbReference>
<dbReference type="AlphaFoldDB" id="A0A1Y1QQB2"/>
<evidence type="ECO:0000256" key="2">
    <source>
        <dbReference type="ARBA" id="ARBA00007110"/>
    </source>
</evidence>
<dbReference type="UniPathway" id="UPA00061">
    <property type="reaction ID" value="UER00516"/>
</dbReference>
<organism evidence="11 12">
    <name type="scientific">Thiothrix lacustris</name>
    <dbReference type="NCBI Taxonomy" id="525917"/>
    <lineage>
        <taxon>Bacteria</taxon>
        <taxon>Pseudomonadati</taxon>
        <taxon>Pseudomonadota</taxon>
        <taxon>Gammaproteobacteria</taxon>
        <taxon>Thiotrichales</taxon>
        <taxon>Thiotrichaceae</taxon>
        <taxon>Thiothrix</taxon>
    </lineage>
</organism>
<dbReference type="PANTHER" id="PTHR43463">
    <property type="entry name" value="NICOTINATE-NUCLEOTIDE--DIMETHYLBENZIMIDAZOLE PHOSPHORIBOSYLTRANSFERASE"/>
    <property type="match status" value="1"/>
</dbReference>
<dbReference type="Gene3D" id="1.10.1610.10">
    <property type="match status" value="1"/>
</dbReference>
<dbReference type="EC" id="2.4.2.21" evidence="3 10"/>
<dbReference type="GO" id="GO:0009236">
    <property type="term" value="P:cobalamin biosynthetic process"/>
    <property type="evidence" value="ECO:0007669"/>
    <property type="project" value="UniProtKB-UniRule"/>
</dbReference>
<protein>
    <recommendedName>
        <fullName evidence="4 10">Nicotinate-nucleotide--dimethylbenzimidazole phosphoribosyltransferase</fullName>
        <shortName evidence="10">NN:DBI PRT</shortName>
        <ecNumber evidence="3 10">2.4.2.21</ecNumber>
    </recommendedName>
    <alternativeName>
        <fullName evidence="8 10">N(1)-alpha-phosphoribosyltransferase</fullName>
    </alternativeName>
</protein>
<evidence type="ECO:0000313" key="11">
    <source>
        <dbReference type="EMBL" id="OQX10993.1"/>
    </source>
</evidence>
<reference evidence="11 12" key="1">
    <citation type="submission" date="2017-01" db="EMBL/GenBank/DDBJ databases">
        <title>Novel large sulfur bacteria in the metagenomes of groundwater-fed chemosynthetic microbial mats in the Lake Huron basin.</title>
        <authorList>
            <person name="Sharrar A.M."/>
            <person name="Flood B.E."/>
            <person name="Bailey J.V."/>
            <person name="Jones D.S."/>
            <person name="Biddanda B."/>
            <person name="Ruberg S.A."/>
            <person name="Marcus D.N."/>
            <person name="Dick G.J."/>
        </authorList>
    </citation>
    <scope>NUCLEOTIDE SEQUENCE [LARGE SCALE GENOMIC DNA]</scope>
    <source>
        <strain evidence="11">A8</strain>
    </source>
</reference>
<dbReference type="GO" id="GO:0008939">
    <property type="term" value="F:nicotinate-nucleotide-dimethylbenzimidazole phosphoribosyltransferase activity"/>
    <property type="evidence" value="ECO:0007669"/>
    <property type="project" value="UniProtKB-UniRule"/>
</dbReference>
<keyword evidence="6 10" id="KW-0328">Glycosyltransferase</keyword>
<sequence length="347" mass="35968">MHWLTQPCPTPDAALYRAAQQRQAQLTKPTGALGELETVVMRLAALQRRELPTLNAVHISVFAADHGVADEAVSAFPQAVTAQMVANFLHGGAAINVLAQALGATLEVIDVGVKTALTHPALISQRAGDGTANSALHPAMSHAQLHLALQAGADAANRAHTQQADLFIGGEMGIANTTAATALYCALLDLVPLEVTGAGTGLDRAGILHKVTVVQRILNLHRAAHHDPLESLRCMGGFEIAALTGAYLRAAQLGIPVLVDGFISTAAALLAVRVQPSVHPWLFLSHTSAEPGHAFAIDALQLRPLLDLGMRLGEGSGAAVAVPLLRMACALHAGMATFAEAAVAGKL</sequence>
<dbReference type="HAMAP" id="MF_00230">
    <property type="entry name" value="CobT"/>
    <property type="match status" value="1"/>
</dbReference>
<evidence type="ECO:0000256" key="4">
    <source>
        <dbReference type="ARBA" id="ARBA00015486"/>
    </source>
</evidence>
<evidence type="ECO:0000256" key="6">
    <source>
        <dbReference type="ARBA" id="ARBA00022676"/>
    </source>
</evidence>
<evidence type="ECO:0000256" key="8">
    <source>
        <dbReference type="ARBA" id="ARBA00030686"/>
    </source>
</evidence>
<dbReference type="NCBIfam" id="NF000996">
    <property type="entry name" value="PRK00105.1"/>
    <property type="match status" value="1"/>
</dbReference>
<dbReference type="InterPro" id="IPR023195">
    <property type="entry name" value="Nict_dMeBzImd_PRibTrfase_N"/>
</dbReference>
<evidence type="ECO:0000313" key="12">
    <source>
        <dbReference type="Proteomes" id="UP000192491"/>
    </source>
</evidence>
<dbReference type="CDD" id="cd02439">
    <property type="entry name" value="DMB-PRT_CobT"/>
    <property type="match status" value="1"/>
</dbReference>
<evidence type="ECO:0000256" key="5">
    <source>
        <dbReference type="ARBA" id="ARBA00022573"/>
    </source>
</evidence>
<evidence type="ECO:0000256" key="10">
    <source>
        <dbReference type="HAMAP-Rule" id="MF_00230"/>
    </source>
</evidence>
<name>A0A1Y1QQB2_9GAMM</name>
<comment type="caution">
    <text evidence="11">The sequence shown here is derived from an EMBL/GenBank/DDBJ whole genome shotgun (WGS) entry which is preliminary data.</text>
</comment>
<dbReference type="Gene3D" id="3.40.50.10210">
    <property type="match status" value="1"/>
</dbReference>
<comment type="pathway">
    <text evidence="1 10">Nucleoside biosynthesis; alpha-ribazole biosynthesis; alpha-ribazole from 5,6-dimethylbenzimidazole: step 1/2.</text>
</comment>
<dbReference type="FunFam" id="3.40.50.10210:FF:000001">
    <property type="entry name" value="Nicotinate-nucleotide--dimethylbenzimidazole phosphoribosyltransferase"/>
    <property type="match status" value="1"/>
</dbReference>
<dbReference type="SUPFAM" id="SSF52733">
    <property type="entry name" value="Nicotinate mononucleotide:5,6-dimethylbenzimidazole phosphoribosyltransferase (CobT)"/>
    <property type="match status" value="1"/>
</dbReference>
<gene>
    <name evidence="10" type="primary">cobT</name>
    <name evidence="11" type="ORF">BWK73_18845</name>
</gene>
<dbReference type="Proteomes" id="UP000192491">
    <property type="component" value="Unassembled WGS sequence"/>
</dbReference>
<dbReference type="InterPro" id="IPR017846">
    <property type="entry name" value="Nict_dMeBzImd_PRibTrfase_bact"/>
</dbReference>
<keyword evidence="7 10" id="KW-0808">Transferase</keyword>
<comment type="function">
    <text evidence="10">Catalyzes the synthesis of alpha-ribazole-5'-phosphate from nicotinate mononucleotide (NAMN) and 5,6-dimethylbenzimidazole (DMB).</text>
</comment>
<dbReference type="EMBL" id="MTEJ01000099">
    <property type="protein sequence ID" value="OQX10993.1"/>
    <property type="molecule type" value="Genomic_DNA"/>
</dbReference>
<keyword evidence="5 10" id="KW-0169">Cobalamin biosynthesis</keyword>
<proteinExistence type="inferred from homology"/>
<comment type="catalytic activity">
    <reaction evidence="9 10">
        <text>5,6-dimethylbenzimidazole + nicotinate beta-D-ribonucleotide = alpha-ribazole 5'-phosphate + nicotinate + H(+)</text>
        <dbReference type="Rhea" id="RHEA:11196"/>
        <dbReference type="ChEBI" id="CHEBI:15378"/>
        <dbReference type="ChEBI" id="CHEBI:15890"/>
        <dbReference type="ChEBI" id="CHEBI:32544"/>
        <dbReference type="ChEBI" id="CHEBI:57502"/>
        <dbReference type="ChEBI" id="CHEBI:57918"/>
        <dbReference type="EC" id="2.4.2.21"/>
    </reaction>
</comment>